<dbReference type="InterPro" id="IPR028364">
    <property type="entry name" value="Ribosomal_uL1/biogenesis"/>
</dbReference>
<name>Q676Z2_HYAOR</name>
<dbReference type="AlphaFoldDB" id="Q676Z2"/>
<dbReference type="InterPro" id="IPR023674">
    <property type="entry name" value="Ribosomal_uL1-like"/>
</dbReference>
<feature type="non-terminal residue" evidence="2">
    <location>
        <position position="1"/>
    </location>
</feature>
<evidence type="ECO:0000256" key="1">
    <source>
        <dbReference type="SAM" id="MobiDB-lite"/>
    </source>
</evidence>
<feature type="region of interest" description="Disordered" evidence="1">
    <location>
        <begin position="68"/>
        <end position="110"/>
    </location>
</feature>
<feature type="non-terminal residue" evidence="2">
    <location>
        <position position="110"/>
    </location>
</feature>
<dbReference type="Pfam" id="PF00687">
    <property type="entry name" value="Ribosomal_L1"/>
    <property type="match status" value="1"/>
</dbReference>
<accession>Q676Z2</accession>
<sequence length="110" mass="11815">SIGRVTQRTDNIVENALAAIEGAMELVPKKWGNLRSVHVKTVESVALPVYQAVPEIGMKIEGVWDKQGGSFVKGKKSERGEDEKKQRKEKKGRIHDAGVFDGDGGGGGDG</sequence>
<reference evidence="2" key="1">
    <citation type="submission" date="2003-08" db="EMBL/GenBank/DDBJ databases">
        <title>Hyacinthus orientalis PBK1 protein like mRNA, expressed during the regeneration of floral buds in vitro.</title>
        <authorList>
            <person name="Fan J.H."/>
            <person name="Ma Y."/>
            <person name="Zhang X.S."/>
        </authorList>
    </citation>
    <scope>NUCLEOTIDE SEQUENCE</scope>
    <source>
        <tissue evidence="2">Floral meristem 5-10 days when regenerated in vitro</tissue>
    </source>
</reference>
<organism evidence="2">
    <name type="scientific">Hyacinthus orientalis</name>
    <name type="common">Common hyacinth</name>
    <dbReference type="NCBI Taxonomy" id="82025"/>
    <lineage>
        <taxon>Eukaryota</taxon>
        <taxon>Viridiplantae</taxon>
        <taxon>Streptophyta</taxon>
        <taxon>Embryophyta</taxon>
        <taxon>Tracheophyta</taxon>
        <taxon>Spermatophyta</taxon>
        <taxon>Magnoliopsida</taxon>
        <taxon>Liliopsida</taxon>
        <taxon>Asparagales</taxon>
        <taxon>Hyacinthaceae</taxon>
        <taxon>Hyacinthoideae</taxon>
        <taxon>Hyacintheae</taxon>
        <taxon>Hyacinthus</taxon>
    </lineage>
</organism>
<feature type="compositionally biased region" description="Gly residues" evidence="1">
    <location>
        <begin position="101"/>
        <end position="110"/>
    </location>
</feature>
<dbReference type="EMBL" id="AY389655">
    <property type="protein sequence ID" value="AAT08732.1"/>
    <property type="molecule type" value="mRNA"/>
</dbReference>
<proteinExistence type="evidence at transcript level"/>
<dbReference type="SUPFAM" id="SSF56808">
    <property type="entry name" value="Ribosomal protein L1"/>
    <property type="match status" value="1"/>
</dbReference>
<feature type="compositionally biased region" description="Basic and acidic residues" evidence="1">
    <location>
        <begin position="75"/>
        <end position="86"/>
    </location>
</feature>
<evidence type="ECO:0000313" key="2">
    <source>
        <dbReference type="EMBL" id="AAT08732.1"/>
    </source>
</evidence>
<protein>
    <submittedName>
        <fullName evidence="2">Uncharacterized protein</fullName>
    </submittedName>
</protein>